<sequence length="180" mass="20261">MEQAHVVSSTLQDFCTISSLKIKYKNGEDPISHGLLEMQSPQEIWSILSHEVNASLFFYIHNVSLLASTGILLLDLSIFAWKINVVDDSLTAQIVGVGSMSQIFLGRQCSKCFLPSWCILCFGLAVSTLKKGFTTHLGDEQSSFWNAYWLGMGQIWRDDLAWLGDHTRLYSSSSTYIWLL</sequence>
<feature type="non-terminal residue" evidence="1">
    <location>
        <position position="1"/>
    </location>
</feature>
<proteinExistence type="predicted"/>
<organism evidence="1 2">
    <name type="scientific">Mucuna pruriens</name>
    <name type="common">Velvet bean</name>
    <name type="synonym">Dolichos pruriens</name>
    <dbReference type="NCBI Taxonomy" id="157652"/>
    <lineage>
        <taxon>Eukaryota</taxon>
        <taxon>Viridiplantae</taxon>
        <taxon>Streptophyta</taxon>
        <taxon>Embryophyta</taxon>
        <taxon>Tracheophyta</taxon>
        <taxon>Spermatophyta</taxon>
        <taxon>Magnoliopsida</taxon>
        <taxon>eudicotyledons</taxon>
        <taxon>Gunneridae</taxon>
        <taxon>Pentapetalae</taxon>
        <taxon>rosids</taxon>
        <taxon>fabids</taxon>
        <taxon>Fabales</taxon>
        <taxon>Fabaceae</taxon>
        <taxon>Papilionoideae</taxon>
        <taxon>50 kb inversion clade</taxon>
        <taxon>NPAAA clade</taxon>
        <taxon>indigoferoid/millettioid clade</taxon>
        <taxon>Phaseoleae</taxon>
        <taxon>Mucuna</taxon>
    </lineage>
</organism>
<dbReference type="Proteomes" id="UP000257109">
    <property type="component" value="Unassembled WGS sequence"/>
</dbReference>
<protein>
    <submittedName>
        <fullName evidence="1">Uncharacterized protein</fullName>
    </submittedName>
</protein>
<dbReference type="EMBL" id="QJKJ01002126">
    <property type="protein sequence ID" value="RDY04221.1"/>
    <property type="molecule type" value="Genomic_DNA"/>
</dbReference>
<keyword evidence="2" id="KW-1185">Reference proteome</keyword>
<reference evidence="1" key="1">
    <citation type="submission" date="2018-05" db="EMBL/GenBank/DDBJ databases">
        <title>Draft genome of Mucuna pruriens seed.</title>
        <authorList>
            <person name="Nnadi N.E."/>
            <person name="Vos R."/>
            <person name="Hasami M.H."/>
            <person name="Devisetty U.K."/>
            <person name="Aguiy J.C."/>
        </authorList>
    </citation>
    <scope>NUCLEOTIDE SEQUENCE [LARGE SCALE GENOMIC DNA]</scope>
    <source>
        <strain evidence="1">JCA_2017</strain>
    </source>
</reference>
<gene>
    <name evidence="1" type="ORF">CR513_12094</name>
</gene>
<dbReference type="AlphaFoldDB" id="A0A371HN37"/>
<evidence type="ECO:0000313" key="2">
    <source>
        <dbReference type="Proteomes" id="UP000257109"/>
    </source>
</evidence>
<evidence type="ECO:0000313" key="1">
    <source>
        <dbReference type="EMBL" id="RDY04221.1"/>
    </source>
</evidence>
<comment type="caution">
    <text evidence="1">The sequence shown here is derived from an EMBL/GenBank/DDBJ whole genome shotgun (WGS) entry which is preliminary data.</text>
</comment>
<name>A0A371HN37_MUCPR</name>
<accession>A0A371HN37</accession>
<feature type="non-terminal residue" evidence="1">
    <location>
        <position position="180"/>
    </location>
</feature>